<evidence type="ECO:0000313" key="4">
    <source>
        <dbReference type="EMBL" id="RSI91127.1"/>
    </source>
</evidence>
<dbReference type="InterPro" id="IPR058593">
    <property type="entry name" value="ARB_07466-like_C"/>
</dbReference>
<feature type="chain" id="PRO_5039428370" evidence="2">
    <location>
        <begin position="21"/>
        <end position="412"/>
    </location>
</feature>
<gene>
    <name evidence="4" type="ORF">D8845_07370</name>
</gene>
<feature type="compositionally biased region" description="Low complexity" evidence="1">
    <location>
        <begin position="244"/>
        <end position="268"/>
    </location>
</feature>
<feature type="compositionally biased region" description="Low complexity" evidence="1">
    <location>
        <begin position="158"/>
        <end position="204"/>
    </location>
</feature>
<evidence type="ECO:0000256" key="1">
    <source>
        <dbReference type="SAM" id="MobiDB-lite"/>
    </source>
</evidence>
<dbReference type="Gene3D" id="3.10.350.10">
    <property type="entry name" value="LysM domain"/>
    <property type="match status" value="1"/>
</dbReference>
<dbReference type="CDD" id="cd00118">
    <property type="entry name" value="LysM"/>
    <property type="match status" value="1"/>
</dbReference>
<evidence type="ECO:0000259" key="3">
    <source>
        <dbReference type="PROSITE" id="PS51782"/>
    </source>
</evidence>
<keyword evidence="2" id="KW-0732">Signal</keyword>
<dbReference type="RefSeq" id="WP_125453036.1">
    <property type="nucleotide sequence ID" value="NZ_RJNZ01000011.1"/>
</dbReference>
<protein>
    <submittedName>
        <fullName evidence="4">LysM domain protein</fullName>
    </submittedName>
</protein>
<sequence>MKKRILLASTVALSFAPVLATQAEEVLWTARSVEQIQNDLTKTDNKTSYTVQYGDTLSTIAEALGVDVTVLANLNKITNMDLIFPETVLTTTVNEAEEVTEVEIQTPQADSSEEVTTATADLTTNQVTVDDQTVQVADLSQPIAEAPKAVETTRTKEVASSSEVAETVATAEEVAPSTNTSTSAEQTAETSSAVAEAAPQATTPAEKDETQASTQAEKDETQASTQVESAVEATTIPVEEKAPETTATSSEEAKEVASSSEATAAVSTYQPEEAKTVSTTYAAPAAPDYAGLAVAKSENTGLQPQTAAFKEEIANLFGITSFSGYRPGDSGDHGKGLAIDFMVPESSELGDKVAEYAIQNMASRGISYIIWKQRFYAPFDSKYGPANTWNPMPDRGSVTENHYDHVHVSMNG</sequence>
<dbReference type="PROSITE" id="PS51782">
    <property type="entry name" value="LYSM"/>
    <property type="match status" value="1"/>
</dbReference>
<comment type="caution">
    <text evidence="4">The sequence shown here is derived from an EMBL/GenBank/DDBJ whole genome shotgun (WGS) entry which is preliminary data.</text>
</comment>
<proteinExistence type="predicted"/>
<dbReference type="EMBL" id="RJNZ01000011">
    <property type="protein sequence ID" value="RSI91127.1"/>
    <property type="molecule type" value="Genomic_DNA"/>
</dbReference>
<dbReference type="Proteomes" id="UP000267870">
    <property type="component" value="Unassembled WGS sequence"/>
</dbReference>
<dbReference type="Pfam" id="PF01476">
    <property type="entry name" value="LysM"/>
    <property type="match status" value="1"/>
</dbReference>
<feature type="signal peptide" evidence="2">
    <location>
        <begin position="1"/>
        <end position="20"/>
    </location>
</feature>
<feature type="domain" description="LysM" evidence="3">
    <location>
        <begin position="47"/>
        <end position="91"/>
    </location>
</feature>
<feature type="compositionally biased region" description="Basic and acidic residues" evidence="1">
    <location>
        <begin position="205"/>
        <end position="221"/>
    </location>
</feature>
<accession>A0A3R9K3H7</accession>
<dbReference type="AlphaFoldDB" id="A0A3R9K3H7"/>
<organism evidence="4 5">
    <name type="scientific">Streptococcus mitis</name>
    <dbReference type="NCBI Taxonomy" id="28037"/>
    <lineage>
        <taxon>Bacteria</taxon>
        <taxon>Bacillati</taxon>
        <taxon>Bacillota</taxon>
        <taxon>Bacilli</taxon>
        <taxon>Lactobacillales</taxon>
        <taxon>Streptococcaceae</taxon>
        <taxon>Streptococcus</taxon>
        <taxon>Streptococcus mitis group</taxon>
    </lineage>
</organism>
<name>A0A3R9K3H7_STRMT</name>
<dbReference type="SUPFAM" id="SSF54106">
    <property type="entry name" value="LysM domain"/>
    <property type="match status" value="1"/>
</dbReference>
<reference evidence="4 5" key="1">
    <citation type="submission" date="2018-11" db="EMBL/GenBank/DDBJ databases">
        <title>Species Designations Belie Phenotypic and Genotypic Heterogeneity in Oral Streptococci.</title>
        <authorList>
            <person name="Velsko I."/>
        </authorList>
    </citation>
    <scope>NUCLEOTIDE SEQUENCE [LARGE SCALE GENOMIC DNA]</scope>
    <source>
        <strain evidence="4 5">BCC55</strain>
    </source>
</reference>
<dbReference type="InterPro" id="IPR018392">
    <property type="entry name" value="LysM"/>
</dbReference>
<dbReference type="InterPro" id="IPR036779">
    <property type="entry name" value="LysM_dom_sf"/>
</dbReference>
<evidence type="ECO:0000256" key="2">
    <source>
        <dbReference type="SAM" id="SignalP"/>
    </source>
</evidence>
<feature type="region of interest" description="Disordered" evidence="1">
    <location>
        <begin position="147"/>
        <end position="276"/>
    </location>
</feature>
<dbReference type="SMART" id="SM00257">
    <property type="entry name" value="LysM"/>
    <property type="match status" value="1"/>
</dbReference>
<dbReference type="Pfam" id="PF26571">
    <property type="entry name" value="VldE"/>
    <property type="match status" value="1"/>
</dbReference>
<evidence type="ECO:0000313" key="5">
    <source>
        <dbReference type="Proteomes" id="UP000267870"/>
    </source>
</evidence>